<evidence type="ECO:0000313" key="2">
    <source>
        <dbReference type="EMBL" id="HIU34369.1"/>
    </source>
</evidence>
<dbReference type="PANTHER" id="PTHR33164:SF96">
    <property type="entry name" value="MARR-FAMILY TRANSCRIPTIONAL REGULATOR"/>
    <property type="match status" value="1"/>
</dbReference>
<evidence type="ECO:0000259" key="1">
    <source>
        <dbReference type="PROSITE" id="PS50995"/>
    </source>
</evidence>
<dbReference type="Proteomes" id="UP000824072">
    <property type="component" value="Unassembled WGS sequence"/>
</dbReference>
<accession>A0A9D1IE86</accession>
<organism evidence="2 3">
    <name type="scientific">Candidatus Pullichristensenella excrementigallinarum</name>
    <dbReference type="NCBI Taxonomy" id="2840907"/>
    <lineage>
        <taxon>Bacteria</taxon>
        <taxon>Bacillati</taxon>
        <taxon>Bacillota</taxon>
        <taxon>Clostridia</taxon>
        <taxon>Candidatus Pullichristensenella</taxon>
    </lineage>
</organism>
<reference evidence="2" key="1">
    <citation type="submission" date="2020-10" db="EMBL/GenBank/DDBJ databases">
        <authorList>
            <person name="Gilroy R."/>
        </authorList>
    </citation>
    <scope>NUCLEOTIDE SEQUENCE</scope>
    <source>
        <strain evidence="2">ChiHcec3-11533</strain>
    </source>
</reference>
<protein>
    <submittedName>
        <fullName evidence="2">MarR family transcriptional regulator</fullName>
    </submittedName>
</protein>
<dbReference type="PROSITE" id="PS50995">
    <property type="entry name" value="HTH_MARR_2"/>
    <property type="match status" value="1"/>
</dbReference>
<dbReference type="GO" id="GO:0003700">
    <property type="term" value="F:DNA-binding transcription factor activity"/>
    <property type="evidence" value="ECO:0007669"/>
    <property type="project" value="InterPro"/>
</dbReference>
<dbReference type="InterPro" id="IPR036388">
    <property type="entry name" value="WH-like_DNA-bd_sf"/>
</dbReference>
<dbReference type="PANTHER" id="PTHR33164">
    <property type="entry name" value="TRANSCRIPTIONAL REGULATOR, MARR FAMILY"/>
    <property type="match status" value="1"/>
</dbReference>
<dbReference type="Gene3D" id="1.10.10.10">
    <property type="entry name" value="Winged helix-like DNA-binding domain superfamily/Winged helix DNA-binding domain"/>
    <property type="match status" value="1"/>
</dbReference>
<dbReference type="SUPFAM" id="SSF46785">
    <property type="entry name" value="Winged helix' DNA-binding domain"/>
    <property type="match status" value="1"/>
</dbReference>
<sequence>MEKDRVPVRQEHSLMEPENAQALEKMYDMLFCAWPLMRRKLLPTTALQNCVGMPFSHIQVLALVDHYGSLSITQISNLFGMAKSNITPLIDRMIEHGLVRRERMMSDKRIVSVVICEEGKKRLEEVNRLLYDHLFAVVRDLGKEDLHKFTRALEDIVSILTKED</sequence>
<feature type="domain" description="HTH marR-type" evidence="1">
    <location>
        <begin position="16"/>
        <end position="158"/>
    </location>
</feature>
<name>A0A9D1IE86_9FIRM</name>
<gene>
    <name evidence="2" type="ORF">IAB02_07380</name>
</gene>
<dbReference type="AlphaFoldDB" id="A0A9D1IE86"/>
<reference evidence="2" key="2">
    <citation type="journal article" date="2021" name="PeerJ">
        <title>Extensive microbial diversity within the chicken gut microbiome revealed by metagenomics and culture.</title>
        <authorList>
            <person name="Gilroy R."/>
            <person name="Ravi A."/>
            <person name="Getino M."/>
            <person name="Pursley I."/>
            <person name="Horton D.L."/>
            <person name="Alikhan N.F."/>
            <person name="Baker D."/>
            <person name="Gharbi K."/>
            <person name="Hall N."/>
            <person name="Watson M."/>
            <person name="Adriaenssens E.M."/>
            <person name="Foster-Nyarko E."/>
            <person name="Jarju S."/>
            <person name="Secka A."/>
            <person name="Antonio M."/>
            <person name="Oren A."/>
            <person name="Chaudhuri R.R."/>
            <person name="La Ragione R."/>
            <person name="Hildebrand F."/>
            <person name="Pallen M.J."/>
        </authorList>
    </citation>
    <scope>NUCLEOTIDE SEQUENCE</scope>
    <source>
        <strain evidence="2">ChiHcec3-11533</strain>
    </source>
</reference>
<dbReference type="Pfam" id="PF01047">
    <property type="entry name" value="MarR"/>
    <property type="match status" value="1"/>
</dbReference>
<comment type="caution">
    <text evidence="2">The sequence shown here is derived from an EMBL/GenBank/DDBJ whole genome shotgun (WGS) entry which is preliminary data.</text>
</comment>
<dbReference type="InterPro" id="IPR000835">
    <property type="entry name" value="HTH_MarR-typ"/>
</dbReference>
<dbReference type="GO" id="GO:0006950">
    <property type="term" value="P:response to stress"/>
    <property type="evidence" value="ECO:0007669"/>
    <property type="project" value="TreeGrafter"/>
</dbReference>
<dbReference type="SMART" id="SM00347">
    <property type="entry name" value="HTH_MARR"/>
    <property type="match status" value="1"/>
</dbReference>
<dbReference type="InterPro" id="IPR039422">
    <property type="entry name" value="MarR/SlyA-like"/>
</dbReference>
<proteinExistence type="predicted"/>
<dbReference type="InterPro" id="IPR036390">
    <property type="entry name" value="WH_DNA-bd_sf"/>
</dbReference>
<dbReference type="EMBL" id="DVMU01000165">
    <property type="protein sequence ID" value="HIU34369.1"/>
    <property type="molecule type" value="Genomic_DNA"/>
</dbReference>
<evidence type="ECO:0000313" key="3">
    <source>
        <dbReference type="Proteomes" id="UP000824072"/>
    </source>
</evidence>